<dbReference type="Proteomes" id="UP000663722">
    <property type="component" value="Chromosome"/>
</dbReference>
<reference evidence="2" key="1">
    <citation type="journal article" date="2021" name="Microb. Physiol.">
        <title>Proteogenomic Insights into the Physiology of Marine, Sulfate-Reducing, Filamentous Desulfonema limicola and Desulfonema magnum.</title>
        <authorList>
            <person name="Schnaars V."/>
            <person name="Wohlbrand L."/>
            <person name="Scheve S."/>
            <person name="Hinrichs C."/>
            <person name="Reinhardt R."/>
            <person name="Rabus R."/>
        </authorList>
    </citation>
    <scope>NUCLEOTIDE SEQUENCE</scope>
    <source>
        <strain evidence="2">4be13</strain>
    </source>
</reference>
<evidence type="ECO:0000256" key="1">
    <source>
        <dbReference type="SAM" id="Phobius"/>
    </source>
</evidence>
<keyword evidence="1" id="KW-0472">Membrane</keyword>
<keyword evidence="1" id="KW-1133">Transmembrane helix</keyword>
<accession>A0A975BIE9</accession>
<proteinExistence type="predicted"/>
<evidence type="ECO:0000313" key="2">
    <source>
        <dbReference type="EMBL" id="QTA85910.1"/>
    </source>
</evidence>
<name>A0A975BIE9_9BACT</name>
<feature type="transmembrane region" description="Helical" evidence="1">
    <location>
        <begin position="21"/>
        <end position="43"/>
    </location>
</feature>
<protein>
    <submittedName>
        <fullName evidence="2">Uncharacterized protein</fullName>
    </submittedName>
</protein>
<keyword evidence="1" id="KW-0812">Transmembrane</keyword>
<gene>
    <name evidence="2" type="ORF">dnm_019270</name>
</gene>
<sequence length="44" mass="4792">MLTFCIANAYHHSVIFCKIKIASNLAFLSVSASAAYMPLILFLG</sequence>
<dbReference type="EMBL" id="CP061800">
    <property type="protein sequence ID" value="QTA85910.1"/>
    <property type="molecule type" value="Genomic_DNA"/>
</dbReference>
<evidence type="ECO:0000313" key="3">
    <source>
        <dbReference type="Proteomes" id="UP000663722"/>
    </source>
</evidence>
<organism evidence="2 3">
    <name type="scientific">Desulfonema magnum</name>
    <dbReference type="NCBI Taxonomy" id="45655"/>
    <lineage>
        <taxon>Bacteria</taxon>
        <taxon>Pseudomonadati</taxon>
        <taxon>Thermodesulfobacteriota</taxon>
        <taxon>Desulfobacteria</taxon>
        <taxon>Desulfobacterales</taxon>
        <taxon>Desulfococcaceae</taxon>
        <taxon>Desulfonema</taxon>
    </lineage>
</organism>
<dbReference type="KEGG" id="dmm:dnm_019270"/>
<dbReference type="AlphaFoldDB" id="A0A975BIE9"/>
<keyword evidence="3" id="KW-1185">Reference proteome</keyword>